<dbReference type="Gene3D" id="1.10.10.10">
    <property type="entry name" value="Winged helix-like DNA-binding domain superfamily/Winged helix DNA-binding domain"/>
    <property type="match status" value="1"/>
</dbReference>
<dbReference type="PANTHER" id="PTHR30537">
    <property type="entry name" value="HTH-TYPE TRANSCRIPTIONAL REGULATOR"/>
    <property type="match status" value="1"/>
</dbReference>
<proteinExistence type="inferred from homology"/>
<sequence>MKRQIPSLTALECFENVMRHGLVTRAADELNLTQSAVSRQIGNLEAFIRQPLFKRERKRLVPTEAAKEFSTTLSPIMDKLEKETMRLMSWGAEDRILTLGLLPTFGSRWLIPRLGGFTAKNPDIQLNIVTGLSLEDFIAANTDVFILYGTGIWKGYESQRIVDEEIVPVIMPELYQSPEIMDYEHLQMATRPKAWQVWLHANGRGERAQKLGPKFENFTMMIEAVRSGLGVAVLPNMYVESDLKSGRLLAPFGAPVASKNGYYLAYPDHLSGSNKVQAFKNWLTPE</sequence>
<dbReference type="RefSeq" id="WP_194213557.1">
    <property type="nucleotide sequence ID" value="NZ_CP061205.1"/>
</dbReference>
<gene>
    <name evidence="6" type="ORF">ACFOKA_12855</name>
</gene>
<dbReference type="PROSITE" id="PS50931">
    <property type="entry name" value="HTH_LYSR"/>
    <property type="match status" value="1"/>
</dbReference>
<dbReference type="PANTHER" id="PTHR30537:SF26">
    <property type="entry name" value="GLYCINE CLEAVAGE SYSTEM TRANSCRIPTIONAL ACTIVATOR"/>
    <property type="match status" value="1"/>
</dbReference>
<dbReference type="InterPro" id="IPR036388">
    <property type="entry name" value="WH-like_DNA-bd_sf"/>
</dbReference>
<dbReference type="InterPro" id="IPR000847">
    <property type="entry name" value="LysR_HTH_N"/>
</dbReference>
<dbReference type="SUPFAM" id="SSF53850">
    <property type="entry name" value="Periplasmic binding protein-like II"/>
    <property type="match status" value="1"/>
</dbReference>
<comment type="similarity">
    <text evidence="1">Belongs to the LysR transcriptional regulatory family.</text>
</comment>
<name>A0ABV7D841_9PROT</name>
<feature type="domain" description="HTH lysR-type" evidence="5">
    <location>
        <begin position="6"/>
        <end position="63"/>
    </location>
</feature>
<dbReference type="InterPro" id="IPR058163">
    <property type="entry name" value="LysR-type_TF_proteobact-type"/>
</dbReference>
<evidence type="ECO:0000256" key="4">
    <source>
        <dbReference type="ARBA" id="ARBA00023163"/>
    </source>
</evidence>
<evidence type="ECO:0000256" key="3">
    <source>
        <dbReference type="ARBA" id="ARBA00023125"/>
    </source>
</evidence>
<dbReference type="Pfam" id="PF03466">
    <property type="entry name" value="LysR_substrate"/>
    <property type="match status" value="1"/>
</dbReference>
<comment type="caution">
    <text evidence="6">The sequence shown here is derived from an EMBL/GenBank/DDBJ whole genome shotgun (WGS) entry which is preliminary data.</text>
</comment>
<dbReference type="EMBL" id="JBHRSL010000010">
    <property type="protein sequence ID" value="MFC3052797.1"/>
    <property type="molecule type" value="Genomic_DNA"/>
</dbReference>
<evidence type="ECO:0000313" key="6">
    <source>
        <dbReference type="EMBL" id="MFC3052797.1"/>
    </source>
</evidence>
<dbReference type="Proteomes" id="UP001595444">
    <property type="component" value="Unassembled WGS sequence"/>
</dbReference>
<evidence type="ECO:0000313" key="7">
    <source>
        <dbReference type="Proteomes" id="UP001595444"/>
    </source>
</evidence>
<protein>
    <submittedName>
        <fullName evidence="6">LysR substrate-binding domain-containing protein</fullName>
    </submittedName>
</protein>
<dbReference type="SUPFAM" id="SSF46785">
    <property type="entry name" value="Winged helix' DNA-binding domain"/>
    <property type="match status" value="1"/>
</dbReference>
<keyword evidence="7" id="KW-1185">Reference proteome</keyword>
<dbReference type="InterPro" id="IPR005119">
    <property type="entry name" value="LysR_subst-bd"/>
</dbReference>
<dbReference type="PRINTS" id="PR00039">
    <property type="entry name" value="HTHLYSR"/>
</dbReference>
<evidence type="ECO:0000256" key="1">
    <source>
        <dbReference type="ARBA" id="ARBA00009437"/>
    </source>
</evidence>
<keyword evidence="2" id="KW-0805">Transcription regulation</keyword>
<evidence type="ECO:0000256" key="2">
    <source>
        <dbReference type="ARBA" id="ARBA00023015"/>
    </source>
</evidence>
<evidence type="ECO:0000259" key="5">
    <source>
        <dbReference type="PROSITE" id="PS50931"/>
    </source>
</evidence>
<accession>A0ABV7D841</accession>
<organism evidence="6 7">
    <name type="scientific">Kordiimonas pumila</name>
    <dbReference type="NCBI Taxonomy" id="2161677"/>
    <lineage>
        <taxon>Bacteria</taxon>
        <taxon>Pseudomonadati</taxon>
        <taxon>Pseudomonadota</taxon>
        <taxon>Alphaproteobacteria</taxon>
        <taxon>Kordiimonadales</taxon>
        <taxon>Kordiimonadaceae</taxon>
        <taxon>Kordiimonas</taxon>
    </lineage>
</organism>
<dbReference type="InterPro" id="IPR036390">
    <property type="entry name" value="WH_DNA-bd_sf"/>
</dbReference>
<dbReference type="Pfam" id="PF00126">
    <property type="entry name" value="HTH_1"/>
    <property type="match status" value="1"/>
</dbReference>
<keyword evidence="3" id="KW-0238">DNA-binding</keyword>
<dbReference type="Gene3D" id="3.40.190.10">
    <property type="entry name" value="Periplasmic binding protein-like II"/>
    <property type="match status" value="2"/>
</dbReference>
<keyword evidence="4" id="KW-0804">Transcription</keyword>
<reference evidence="7" key="1">
    <citation type="journal article" date="2019" name="Int. J. Syst. Evol. Microbiol.">
        <title>The Global Catalogue of Microorganisms (GCM) 10K type strain sequencing project: providing services to taxonomists for standard genome sequencing and annotation.</title>
        <authorList>
            <consortium name="The Broad Institute Genomics Platform"/>
            <consortium name="The Broad Institute Genome Sequencing Center for Infectious Disease"/>
            <person name="Wu L."/>
            <person name="Ma J."/>
        </authorList>
    </citation>
    <scope>NUCLEOTIDE SEQUENCE [LARGE SCALE GENOMIC DNA]</scope>
    <source>
        <strain evidence="7">KCTC 62164</strain>
    </source>
</reference>